<comment type="caution">
    <text evidence="1">The sequence shown here is derived from an EMBL/GenBank/DDBJ whole genome shotgun (WGS) entry which is preliminary data.</text>
</comment>
<reference evidence="1 2" key="1">
    <citation type="submission" date="2018-07" db="EMBL/GenBank/DDBJ databases">
        <title>Parabacteroides acidifaciens nov. sp., isolated from human feces.</title>
        <authorList>
            <person name="Wang Y.J."/>
        </authorList>
    </citation>
    <scope>NUCLEOTIDE SEQUENCE [LARGE SCALE GENOMIC DNA]</scope>
    <source>
        <strain evidence="1 2">426-9</strain>
    </source>
</reference>
<accession>A0A3D8HDN6</accession>
<organism evidence="1 2">
    <name type="scientific">Parabacteroides acidifaciens</name>
    <dbReference type="NCBI Taxonomy" id="2290935"/>
    <lineage>
        <taxon>Bacteria</taxon>
        <taxon>Pseudomonadati</taxon>
        <taxon>Bacteroidota</taxon>
        <taxon>Bacteroidia</taxon>
        <taxon>Bacteroidales</taxon>
        <taxon>Tannerellaceae</taxon>
        <taxon>Parabacteroides</taxon>
    </lineage>
</organism>
<proteinExistence type="predicted"/>
<gene>
    <name evidence="1" type="ORF">DWU89_11010</name>
</gene>
<dbReference type="Proteomes" id="UP000256321">
    <property type="component" value="Unassembled WGS sequence"/>
</dbReference>
<dbReference type="AlphaFoldDB" id="A0A3D8HDN6"/>
<dbReference type="EMBL" id="QREV01000023">
    <property type="protein sequence ID" value="RDU49089.1"/>
    <property type="molecule type" value="Genomic_DNA"/>
</dbReference>
<evidence type="ECO:0000313" key="1">
    <source>
        <dbReference type="EMBL" id="RDU49089.1"/>
    </source>
</evidence>
<protein>
    <submittedName>
        <fullName evidence="1">Uncharacterized protein</fullName>
    </submittedName>
</protein>
<evidence type="ECO:0000313" key="2">
    <source>
        <dbReference type="Proteomes" id="UP000256321"/>
    </source>
</evidence>
<name>A0A3D8HDN6_9BACT</name>
<sequence>MFFFIFKLVTNYPQSMGKTGRNFLIVNLSGYCQADNRKWSEQIYPIKQKGELVSFPFEKKD</sequence>